<proteinExistence type="predicted"/>
<dbReference type="Ensembl" id="ENSCCRT00020114288.1">
    <property type="protein sequence ID" value="ENSCCRP00020104621.1"/>
    <property type="gene ID" value="ENSCCRG00020047775.1"/>
</dbReference>
<sequence>MVYGRETFNSQATALVDIPAVSMPIACSLKTCDICGIVLCDKTAHFRVACYCGQPKFFLLIQCLLFLNVPYLKTTKLKNSTNNSLISVVYSGGILYKCRMT</sequence>
<dbReference type="AlphaFoldDB" id="A0A8C2K3V1"/>
<accession>A0A8C2K3V1</accession>
<dbReference type="Proteomes" id="UP000694701">
    <property type="component" value="Unplaced"/>
</dbReference>
<organism evidence="1 2">
    <name type="scientific">Cyprinus carpio</name>
    <name type="common">Common carp</name>
    <dbReference type="NCBI Taxonomy" id="7962"/>
    <lineage>
        <taxon>Eukaryota</taxon>
        <taxon>Metazoa</taxon>
        <taxon>Chordata</taxon>
        <taxon>Craniata</taxon>
        <taxon>Vertebrata</taxon>
        <taxon>Euteleostomi</taxon>
        <taxon>Actinopterygii</taxon>
        <taxon>Neopterygii</taxon>
        <taxon>Teleostei</taxon>
        <taxon>Ostariophysi</taxon>
        <taxon>Cypriniformes</taxon>
        <taxon>Cyprinidae</taxon>
        <taxon>Cyprininae</taxon>
        <taxon>Cyprinus</taxon>
    </lineage>
</organism>
<name>A0A8C2K3V1_CYPCA</name>
<evidence type="ECO:0000313" key="1">
    <source>
        <dbReference type="Ensembl" id="ENSCCRP00020104621.1"/>
    </source>
</evidence>
<reference evidence="1" key="1">
    <citation type="submission" date="2025-08" db="UniProtKB">
        <authorList>
            <consortium name="Ensembl"/>
        </authorList>
    </citation>
    <scope>IDENTIFICATION</scope>
</reference>
<evidence type="ECO:0000313" key="2">
    <source>
        <dbReference type="Proteomes" id="UP000694701"/>
    </source>
</evidence>
<protein>
    <submittedName>
        <fullName evidence="1">Uncharacterized protein</fullName>
    </submittedName>
</protein>